<protein>
    <submittedName>
        <fullName evidence="3">DUF624 domain-containing protein</fullName>
    </submittedName>
</protein>
<name>A0ABT1S2K3_9FIRM</name>
<feature type="region of interest" description="Disordered" evidence="1">
    <location>
        <begin position="281"/>
        <end position="311"/>
    </location>
</feature>
<evidence type="ECO:0000313" key="3">
    <source>
        <dbReference type="EMBL" id="MCQ4841144.1"/>
    </source>
</evidence>
<evidence type="ECO:0000256" key="2">
    <source>
        <dbReference type="SAM" id="Phobius"/>
    </source>
</evidence>
<keyword evidence="2" id="KW-0472">Membrane</keyword>
<sequence length="332" mass="38171">MAFLGIFGNYDKPGPGVNKDEPQKAAPVRFFEIFLRKFTKLVQLNLIFAIPATVAVALMVLIYLFPTHFMLQLPMADGVLQLDAWAMYAVPFPLVLLSPFLAGLTFVTRNFAREEHAFVWSDFWASVKNNWKLFLLNGIVCYLAYVILSFSILYYYTRSASEGIFYIPLGLCLVLSVLFVFAQYYLPVMFVTFDLKFRQAYKNAFIFSLAGLFRNLLLTVLFGGLLFVIIMYVPIMGLTLLIALFLYLFLVFALISFLINFTVYPLIDRFLIQPYQKKLEEEKSGGEKPEVKEEFSGLFAPDSIEEEEEDEDKFVYVNGKLVHKSELKEDDK</sequence>
<keyword evidence="2" id="KW-1133">Transmembrane helix</keyword>
<evidence type="ECO:0000256" key="1">
    <source>
        <dbReference type="SAM" id="MobiDB-lite"/>
    </source>
</evidence>
<dbReference type="Pfam" id="PF04854">
    <property type="entry name" value="DUF624"/>
    <property type="match status" value="1"/>
</dbReference>
<feature type="transmembrane region" description="Helical" evidence="2">
    <location>
        <begin position="44"/>
        <end position="65"/>
    </location>
</feature>
<dbReference type="EMBL" id="JANFZH010000039">
    <property type="protein sequence ID" value="MCQ4841144.1"/>
    <property type="molecule type" value="Genomic_DNA"/>
</dbReference>
<comment type="caution">
    <text evidence="3">The sequence shown here is derived from an EMBL/GenBank/DDBJ whole genome shotgun (WGS) entry which is preliminary data.</text>
</comment>
<accession>A0ABT1S2K3</accession>
<dbReference type="InterPro" id="IPR006938">
    <property type="entry name" value="DUF624"/>
</dbReference>
<dbReference type="Proteomes" id="UP001524473">
    <property type="component" value="Unassembled WGS sequence"/>
</dbReference>
<organism evidence="3 4">
    <name type="scientific">Neglectibacter timonensis</name>
    <dbReference type="NCBI Taxonomy" id="1776382"/>
    <lineage>
        <taxon>Bacteria</taxon>
        <taxon>Bacillati</taxon>
        <taxon>Bacillota</taxon>
        <taxon>Clostridia</taxon>
        <taxon>Eubacteriales</taxon>
        <taxon>Oscillospiraceae</taxon>
        <taxon>Neglectibacter</taxon>
    </lineage>
</organism>
<feature type="compositionally biased region" description="Basic and acidic residues" evidence="1">
    <location>
        <begin position="281"/>
        <end position="295"/>
    </location>
</feature>
<feature type="transmembrane region" description="Helical" evidence="2">
    <location>
        <begin position="133"/>
        <end position="157"/>
    </location>
</feature>
<evidence type="ECO:0000313" key="4">
    <source>
        <dbReference type="Proteomes" id="UP001524473"/>
    </source>
</evidence>
<gene>
    <name evidence="3" type="ORF">NE695_14610</name>
</gene>
<keyword evidence="4" id="KW-1185">Reference proteome</keyword>
<keyword evidence="2" id="KW-0812">Transmembrane</keyword>
<feature type="transmembrane region" description="Helical" evidence="2">
    <location>
        <begin position="85"/>
        <end position="112"/>
    </location>
</feature>
<reference evidence="3 4" key="1">
    <citation type="submission" date="2022-06" db="EMBL/GenBank/DDBJ databases">
        <title>Isolation of gut microbiota from human fecal samples.</title>
        <authorList>
            <person name="Pamer E.G."/>
            <person name="Barat B."/>
            <person name="Waligurski E."/>
            <person name="Medina S."/>
            <person name="Paddock L."/>
            <person name="Mostad J."/>
        </authorList>
    </citation>
    <scope>NUCLEOTIDE SEQUENCE [LARGE SCALE GENOMIC DNA]</scope>
    <source>
        <strain evidence="3 4">DFI.9.73</strain>
    </source>
</reference>
<dbReference type="RefSeq" id="WP_256192248.1">
    <property type="nucleotide sequence ID" value="NZ_JANFZG010000041.1"/>
</dbReference>
<feature type="transmembrane region" description="Helical" evidence="2">
    <location>
        <begin position="241"/>
        <end position="267"/>
    </location>
</feature>
<feature type="transmembrane region" description="Helical" evidence="2">
    <location>
        <begin position="206"/>
        <end position="235"/>
    </location>
</feature>
<proteinExistence type="predicted"/>
<feature type="transmembrane region" description="Helical" evidence="2">
    <location>
        <begin position="163"/>
        <end position="186"/>
    </location>
</feature>